<evidence type="ECO:0000259" key="1">
    <source>
        <dbReference type="Pfam" id="PF15749"/>
    </source>
</evidence>
<protein>
    <submittedName>
        <fullName evidence="2">MRN-interacting protein</fullName>
    </submittedName>
</protein>
<evidence type="ECO:0000313" key="2">
    <source>
        <dbReference type="EMBL" id="KAK9709595.1"/>
    </source>
</evidence>
<feature type="domain" description="MRN complex-interacting protein N-terminal" evidence="1">
    <location>
        <begin position="7"/>
        <end position="69"/>
    </location>
</feature>
<name>A0AAW1JWZ4_POPJA</name>
<dbReference type="GO" id="GO:0007095">
    <property type="term" value="P:mitotic G2 DNA damage checkpoint signaling"/>
    <property type="evidence" value="ECO:0007669"/>
    <property type="project" value="TreeGrafter"/>
</dbReference>
<gene>
    <name evidence="2" type="ORF">QE152_g26529</name>
</gene>
<proteinExistence type="predicted"/>
<dbReference type="GO" id="GO:0005634">
    <property type="term" value="C:nucleus"/>
    <property type="evidence" value="ECO:0007669"/>
    <property type="project" value="TreeGrafter"/>
</dbReference>
<dbReference type="GO" id="GO:0003682">
    <property type="term" value="F:chromatin binding"/>
    <property type="evidence" value="ECO:0007669"/>
    <property type="project" value="TreeGrafter"/>
</dbReference>
<accession>A0AAW1JWZ4</accession>
<dbReference type="PANTHER" id="PTHR15863">
    <property type="entry name" value="MRN COMPLEX-INTERACTING PROTEIN"/>
    <property type="match status" value="1"/>
</dbReference>
<dbReference type="Proteomes" id="UP001458880">
    <property type="component" value="Unassembled WGS sequence"/>
</dbReference>
<organism evidence="2 3">
    <name type="scientific">Popillia japonica</name>
    <name type="common">Japanese beetle</name>
    <dbReference type="NCBI Taxonomy" id="7064"/>
    <lineage>
        <taxon>Eukaryota</taxon>
        <taxon>Metazoa</taxon>
        <taxon>Ecdysozoa</taxon>
        <taxon>Arthropoda</taxon>
        <taxon>Hexapoda</taxon>
        <taxon>Insecta</taxon>
        <taxon>Pterygota</taxon>
        <taxon>Neoptera</taxon>
        <taxon>Endopterygota</taxon>
        <taxon>Coleoptera</taxon>
        <taxon>Polyphaga</taxon>
        <taxon>Scarabaeiformia</taxon>
        <taxon>Scarabaeidae</taxon>
        <taxon>Rutelinae</taxon>
        <taxon>Popillia</taxon>
    </lineage>
</organism>
<sequence>MPQELHVVRCCTCEAFQVDIVKKIPKWVCKMCGEKQSLKKVYAKGTGKECREFVQDLNEQRLSTPRELVKNAENLCKT</sequence>
<evidence type="ECO:0000313" key="3">
    <source>
        <dbReference type="Proteomes" id="UP001458880"/>
    </source>
</evidence>
<dbReference type="PANTHER" id="PTHR15863:SF2">
    <property type="entry name" value="MRN COMPLEX-INTERACTING PROTEIN"/>
    <property type="match status" value="1"/>
</dbReference>
<reference evidence="2 3" key="1">
    <citation type="journal article" date="2024" name="BMC Genomics">
        <title>De novo assembly and annotation of Popillia japonica's genome with initial clues to its potential as an invasive pest.</title>
        <authorList>
            <person name="Cucini C."/>
            <person name="Boschi S."/>
            <person name="Funari R."/>
            <person name="Cardaioli E."/>
            <person name="Iannotti N."/>
            <person name="Marturano G."/>
            <person name="Paoli F."/>
            <person name="Bruttini M."/>
            <person name="Carapelli A."/>
            <person name="Frati F."/>
            <person name="Nardi F."/>
        </authorList>
    </citation>
    <scope>NUCLEOTIDE SEQUENCE [LARGE SCALE GENOMIC DNA]</scope>
    <source>
        <strain evidence="2">DMR45628</strain>
    </source>
</reference>
<comment type="caution">
    <text evidence="2">The sequence shown here is derived from an EMBL/GenBank/DDBJ whole genome shotgun (WGS) entry which is preliminary data.</text>
</comment>
<dbReference type="EMBL" id="JASPKY010000306">
    <property type="protein sequence ID" value="KAK9709595.1"/>
    <property type="molecule type" value="Genomic_DNA"/>
</dbReference>
<dbReference type="AlphaFoldDB" id="A0AAW1JWZ4"/>
<keyword evidence="3" id="KW-1185">Reference proteome</keyword>
<dbReference type="Pfam" id="PF15749">
    <property type="entry name" value="MRNIP"/>
    <property type="match status" value="1"/>
</dbReference>
<dbReference type="InterPro" id="IPR032739">
    <property type="entry name" value="MRNIP"/>
</dbReference>
<dbReference type="InterPro" id="IPR049472">
    <property type="entry name" value="MRNIP_N"/>
</dbReference>